<evidence type="ECO:0000313" key="9">
    <source>
        <dbReference type="Proteomes" id="UP001152759"/>
    </source>
</evidence>
<dbReference type="CDD" id="cd16029">
    <property type="entry name" value="4-S"/>
    <property type="match status" value="1"/>
</dbReference>
<dbReference type="PANTHER" id="PTHR10342:SF264">
    <property type="entry name" value="MIP05773P-RELATED"/>
    <property type="match status" value="1"/>
</dbReference>
<organism evidence="8 9">
    <name type="scientific">Bemisia tabaci</name>
    <name type="common">Sweetpotato whitefly</name>
    <name type="synonym">Aleurodes tabaci</name>
    <dbReference type="NCBI Taxonomy" id="7038"/>
    <lineage>
        <taxon>Eukaryota</taxon>
        <taxon>Metazoa</taxon>
        <taxon>Ecdysozoa</taxon>
        <taxon>Arthropoda</taxon>
        <taxon>Hexapoda</taxon>
        <taxon>Insecta</taxon>
        <taxon>Pterygota</taxon>
        <taxon>Neoptera</taxon>
        <taxon>Paraneoptera</taxon>
        <taxon>Hemiptera</taxon>
        <taxon>Sternorrhyncha</taxon>
        <taxon>Aleyrodoidea</taxon>
        <taxon>Aleyrodidae</taxon>
        <taxon>Aleyrodinae</taxon>
        <taxon>Bemisia</taxon>
    </lineage>
</organism>
<evidence type="ECO:0000259" key="7">
    <source>
        <dbReference type="Pfam" id="PF00884"/>
    </source>
</evidence>
<evidence type="ECO:0000256" key="4">
    <source>
        <dbReference type="ARBA" id="ARBA00022801"/>
    </source>
</evidence>
<dbReference type="InterPro" id="IPR047115">
    <property type="entry name" value="ARSB"/>
</dbReference>
<evidence type="ECO:0000256" key="3">
    <source>
        <dbReference type="ARBA" id="ARBA00022723"/>
    </source>
</evidence>
<dbReference type="AlphaFoldDB" id="A0A9P0EZU4"/>
<dbReference type="InterPro" id="IPR017850">
    <property type="entry name" value="Alkaline_phosphatase_core_sf"/>
</dbReference>
<comment type="cofactor">
    <cofactor evidence="1">
        <name>Ca(2+)</name>
        <dbReference type="ChEBI" id="CHEBI:29108"/>
    </cofactor>
</comment>
<sequence>MIFNSSSEHLIVILPQQLQKLPSYRKRVCAFLNSGFPPRVLFILQVLSWFLTEVQGSSPPPHIIFIIADDLGWNDVGFRGSNQIPTPNIDALAYNGIVLDRHYTLPTCTPSRAALLTGKNPVRMGLLMPTLAGHADGIPLTEQLLPQKLQKLGYVTRLIGKWHVGSAKKSMTPIRRGFHSHFGFYNGFVGYKNGIHDFQNTSGFDCYRNFHRSKHEVEGKYLTDVYTKEAVDVIEAHSRSSAPLFLMLSHLAPHAGAIGVLEARDEEKNAKKYSYIADPLRRLYAGVMEALDASVGAVVSALDSHNMLRNSVIIFISDNGGPTTRRDVGLQTGASNWPLRGLKGSLFEGGVRGVAVAWSPLFKNLAQTSDNYIHLTDWLPSLYYAAGGDVNSLSALDGINQWSHLVDVKSKSSRNQLLVHIYEKRSKWAVIKDKWKLVQANDTETLKYTTFYHGESGRNGEKYSLNLVTGSPVSKILRRNVPEKELEIEYAERRRSLNRGMIAACSERIAASKLVPPDQCSEAPCLFNIHQDPCEFRDVAAHHPSIVDELRKLYEKYASSFAEPQDHGLDPAALPQNWDGWWTPWLDS</sequence>
<dbReference type="Pfam" id="PF00884">
    <property type="entry name" value="Sulfatase"/>
    <property type="match status" value="1"/>
</dbReference>
<evidence type="ECO:0000256" key="6">
    <source>
        <dbReference type="ARBA" id="ARBA00023180"/>
    </source>
</evidence>
<dbReference type="KEGG" id="btab:109036051"/>
<dbReference type="PROSITE" id="PS00523">
    <property type="entry name" value="SULFATASE_1"/>
    <property type="match status" value="1"/>
</dbReference>
<accession>A0A9P0EZU4</accession>
<dbReference type="GO" id="GO:0046872">
    <property type="term" value="F:metal ion binding"/>
    <property type="evidence" value="ECO:0007669"/>
    <property type="project" value="UniProtKB-KW"/>
</dbReference>
<reference evidence="8" key="1">
    <citation type="submission" date="2021-12" db="EMBL/GenBank/DDBJ databases">
        <authorList>
            <person name="King R."/>
        </authorList>
    </citation>
    <scope>NUCLEOTIDE SEQUENCE</scope>
</reference>
<evidence type="ECO:0000256" key="2">
    <source>
        <dbReference type="ARBA" id="ARBA00008779"/>
    </source>
</evidence>
<keyword evidence="5" id="KW-0106">Calcium</keyword>
<keyword evidence="4" id="KW-0378">Hydrolase</keyword>
<comment type="similarity">
    <text evidence="2">Belongs to the sulfatase family.</text>
</comment>
<dbReference type="InterPro" id="IPR024607">
    <property type="entry name" value="Sulfatase_CS"/>
</dbReference>
<dbReference type="Gene3D" id="3.40.720.10">
    <property type="entry name" value="Alkaline Phosphatase, subunit A"/>
    <property type="match status" value="1"/>
</dbReference>
<keyword evidence="6" id="KW-0325">Glycoprotein</keyword>
<dbReference type="InterPro" id="IPR000917">
    <property type="entry name" value="Sulfatase_N"/>
</dbReference>
<gene>
    <name evidence="8" type="ORF">BEMITA_LOCUS3169</name>
</gene>
<evidence type="ECO:0000256" key="1">
    <source>
        <dbReference type="ARBA" id="ARBA00001913"/>
    </source>
</evidence>
<dbReference type="GO" id="GO:0008484">
    <property type="term" value="F:sulfuric ester hydrolase activity"/>
    <property type="evidence" value="ECO:0007669"/>
    <property type="project" value="InterPro"/>
</dbReference>
<keyword evidence="3" id="KW-0479">Metal-binding</keyword>
<dbReference type="PROSITE" id="PS00149">
    <property type="entry name" value="SULFATASE_2"/>
    <property type="match status" value="1"/>
</dbReference>
<protein>
    <recommendedName>
        <fullName evidence="7">Sulfatase N-terminal domain-containing protein</fullName>
    </recommendedName>
</protein>
<dbReference type="EMBL" id="OU963871">
    <property type="protein sequence ID" value="CAH0383751.1"/>
    <property type="molecule type" value="Genomic_DNA"/>
</dbReference>
<evidence type="ECO:0000256" key="5">
    <source>
        <dbReference type="ARBA" id="ARBA00022837"/>
    </source>
</evidence>
<evidence type="ECO:0000313" key="8">
    <source>
        <dbReference type="EMBL" id="CAH0383751.1"/>
    </source>
</evidence>
<dbReference type="PANTHER" id="PTHR10342">
    <property type="entry name" value="ARYLSULFATASE"/>
    <property type="match status" value="1"/>
</dbReference>
<keyword evidence="9" id="KW-1185">Reference proteome</keyword>
<feature type="domain" description="Sulfatase N-terminal" evidence="7">
    <location>
        <begin position="61"/>
        <end position="387"/>
    </location>
</feature>
<name>A0A9P0EZU4_BEMTA</name>
<dbReference type="SUPFAM" id="SSF53649">
    <property type="entry name" value="Alkaline phosphatase-like"/>
    <property type="match status" value="1"/>
</dbReference>
<proteinExistence type="inferred from homology"/>
<dbReference type="Proteomes" id="UP001152759">
    <property type="component" value="Chromosome 10"/>
</dbReference>
<dbReference type="Gene3D" id="3.30.1120.10">
    <property type="match status" value="2"/>
</dbReference>